<name>A0A1M2URM5_MARNT</name>
<accession>A0A1M2URM5</accession>
<dbReference type="InterPro" id="IPR058627">
    <property type="entry name" value="MdtA-like_C"/>
</dbReference>
<dbReference type="OrthoDB" id="9800613at2"/>
<sequence>MTDSPFHFRRAWLFLPLLVTISFLAGCSKPDPVAQGQRPPPEVGVYEVAEKPLQLESKLPGRTRAWRTAEVRPQVNGIIEERLFVEGSVVDEGAVLYQIDDAPYRAALARANASLTNARNLAKRYENLVGTRSISQQQYDDALAALRSAEAEYEAASINMNYTRVKAPITGKISRSRVSEGALVTSGQQQEMATITQLDPIYVDIVQPVTRLLDLQSAIEAGLIEADENDVVEVSLVLENGQDYPHTGLLKFSEVVVDEGTGSVTLRAEFPNPDGKLLPGMFVRALVEEGTRPNAILVPQQAVSRDTRGVPTVWVLAEDNTVSVRQIETERTVGNAWLVQKGLQAGEQVVTEGVQRLAPGIPVQPAPAANVDLQTEFATQAE</sequence>
<evidence type="ECO:0000313" key="10">
    <source>
        <dbReference type="Proteomes" id="UP000183986"/>
    </source>
</evidence>
<dbReference type="Pfam" id="PF25876">
    <property type="entry name" value="HH_MFP_RND"/>
    <property type="match status" value="1"/>
</dbReference>
<dbReference type="InterPro" id="IPR058625">
    <property type="entry name" value="MdtA-like_BSH"/>
</dbReference>
<dbReference type="Proteomes" id="UP000183986">
    <property type="component" value="Unassembled WGS sequence"/>
</dbReference>
<gene>
    <name evidence="9" type="ORF">BEE62_16980</name>
</gene>
<evidence type="ECO:0000256" key="3">
    <source>
        <dbReference type="ARBA" id="ARBA00023054"/>
    </source>
</evidence>
<keyword evidence="3 4" id="KW-0175">Coiled coil</keyword>
<evidence type="ECO:0000256" key="4">
    <source>
        <dbReference type="SAM" id="Coils"/>
    </source>
</evidence>
<dbReference type="PANTHER" id="PTHR30158">
    <property type="entry name" value="ACRA/E-RELATED COMPONENT OF DRUG EFFLUX TRANSPORTER"/>
    <property type="match status" value="1"/>
</dbReference>
<dbReference type="Gene3D" id="2.40.30.170">
    <property type="match status" value="1"/>
</dbReference>
<dbReference type="Pfam" id="PF25917">
    <property type="entry name" value="BSH_RND"/>
    <property type="match status" value="1"/>
</dbReference>
<dbReference type="Gene3D" id="2.40.50.100">
    <property type="match status" value="1"/>
</dbReference>
<dbReference type="GO" id="GO:0022857">
    <property type="term" value="F:transmembrane transporter activity"/>
    <property type="evidence" value="ECO:0007669"/>
    <property type="project" value="InterPro"/>
</dbReference>
<dbReference type="NCBIfam" id="TIGR01730">
    <property type="entry name" value="RND_mfp"/>
    <property type="match status" value="1"/>
</dbReference>
<dbReference type="AlphaFoldDB" id="A0A1M2URM5"/>
<evidence type="ECO:0000259" key="8">
    <source>
        <dbReference type="Pfam" id="PF25967"/>
    </source>
</evidence>
<dbReference type="Pfam" id="PF25967">
    <property type="entry name" value="RND-MFP_C"/>
    <property type="match status" value="1"/>
</dbReference>
<comment type="similarity">
    <text evidence="2">Belongs to the membrane fusion protein (MFP) (TC 8.A.1) family.</text>
</comment>
<comment type="caution">
    <text evidence="9">The sequence shown here is derived from an EMBL/GenBank/DDBJ whole genome shotgun (WGS) entry which is preliminary data.</text>
</comment>
<protein>
    <submittedName>
        <fullName evidence="9">Efflux transporter periplasmic adaptor subunit</fullName>
    </submittedName>
</protein>
<evidence type="ECO:0000259" key="7">
    <source>
        <dbReference type="Pfam" id="PF25944"/>
    </source>
</evidence>
<keyword evidence="10" id="KW-1185">Reference proteome</keyword>
<feature type="domain" description="Multidrug resistance protein MdtA-like barrel-sandwich hybrid" evidence="6">
    <location>
        <begin position="67"/>
        <end position="196"/>
    </location>
</feature>
<evidence type="ECO:0000256" key="1">
    <source>
        <dbReference type="ARBA" id="ARBA00004519"/>
    </source>
</evidence>
<dbReference type="GO" id="GO:0046677">
    <property type="term" value="P:response to antibiotic"/>
    <property type="evidence" value="ECO:0007669"/>
    <property type="project" value="TreeGrafter"/>
</dbReference>
<dbReference type="InterPro" id="IPR006143">
    <property type="entry name" value="RND_pump_MFP"/>
</dbReference>
<dbReference type="GO" id="GO:0005886">
    <property type="term" value="C:plasma membrane"/>
    <property type="evidence" value="ECO:0007669"/>
    <property type="project" value="UniProtKB-SubCell"/>
</dbReference>
<feature type="domain" description="Multidrug resistance protein MdtA-like alpha-helical hairpin" evidence="5">
    <location>
        <begin position="103"/>
        <end position="156"/>
    </location>
</feature>
<dbReference type="FunFam" id="2.40.420.20:FF:000001">
    <property type="entry name" value="Efflux RND transporter periplasmic adaptor subunit"/>
    <property type="match status" value="1"/>
</dbReference>
<comment type="subcellular location">
    <subcellularLocation>
        <location evidence="1">Cell inner membrane</location>
        <topology evidence="1">Lipid-anchor</topology>
    </subcellularLocation>
</comment>
<proteinExistence type="inferred from homology"/>
<dbReference type="Gene3D" id="2.40.420.20">
    <property type="match status" value="1"/>
</dbReference>
<evidence type="ECO:0000313" key="9">
    <source>
        <dbReference type="EMBL" id="OJS98011.1"/>
    </source>
</evidence>
<feature type="domain" description="Multidrug resistance protein MdtA-like C-terminal permuted SH3" evidence="8">
    <location>
        <begin position="294"/>
        <end position="356"/>
    </location>
</feature>
<feature type="coiled-coil region" evidence="4">
    <location>
        <begin position="108"/>
        <end position="159"/>
    </location>
</feature>
<reference evidence="9" key="1">
    <citation type="submission" date="2016-11" db="EMBL/GenBank/DDBJ databases">
        <title>Draft Genome Sequence of Marinobacter hydrocarbonoclasticus strain STW2, a polyaromatic aromatic hydrocarbon degrading and denitrifying bacterium from rhizosphere of Seagrass Enhalus acodoides.</title>
        <authorList>
            <person name="Ling J."/>
            <person name="Dong J."/>
        </authorList>
    </citation>
    <scope>NUCLEOTIDE SEQUENCE [LARGE SCALE GENOMIC DNA]</scope>
    <source>
        <strain evidence="9">STW2</strain>
    </source>
</reference>
<dbReference type="Gene3D" id="1.10.287.470">
    <property type="entry name" value="Helix hairpin bin"/>
    <property type="match status" value="1"/>
</dbReference>
<dbReference type="RefSeq" id="WP_072678502.1">
    <property type="nucleotide sequence ID" value="NZ_MPKY01000004.1"/>
</dbReference>
<dbReference type="PANTHER" id="PTHR30158:SF3">
    <property type="entry name" value="MULTIDRUG EFFLUX PUMP SUBUNIT ACRA-RELATED"/>
    <property type="match status" value="1"/>
</dbReference>
<dbReference type="SUPFAM" id="SSF111369">
    <property type="entry name" value="HlyD-like secretion proteins"/>
    <property type="match status" value="1"/>
</dbReference>
<dbReference type="InterPro" id="IPR058624">
    <property type="entry name" value="MdtA-like_HH"/>
</dbReference>
<dbReference type="InterPro" id="IPR058626">
    <property type="entry name" value="MdtA-like_b-barrel"/>
</dbReference>
<dbReference type="Pfam" id="PF25944">
    <property type="entry name" value="Beta-barrel_RND"/>
    <property type="match status" value="1"/>
</dbReference>
<evidence type="ECO:0000256" key="2">
    <source>
        <dbReference type="ARBA" id="ARBA00009477"/>
    </source>
</evidence>
<organism evidence="9 10">
    <name type="scientific">Marinobacter nauticus</name>
    <name type="common">Marinobacter hydrocarbonoclasticus</name>
    <name type="synonym">Marinobacter aquaeolei</name>
    <dbReference type="NCBI Taxonomy" id="2743"/>
    <lineage>
        <taxon>Bacteria</taxon>
        <taxon>Pseudomonadati</taxon>
        <taxon>Pseudomonadota</taxon>
        <taxon>Gammaproteobacteria</taxon>
        <taxon>Pseudomonadales</taxon>
        <taxon>Marinobacteraceae</taxon>
        <taxon>Marinobacter</taxon>
    </lineage>
</organism>
<evidence type="ECO:0000259" key="5">
    <source>
        <dbReference type="Pfam" id="PF25876"/>
    </source>
</evidence>
<feature type="domain" description="Multidrug resistance protein MdtA-like beta-barrel" evidence="7">
    <location>
        <begin position="200"/>
        <end position="291"/>
    </location>
</feature>
<evidence type="ECO:0000259" key="6">
    <source>
        <dbReference type="Pfam" id="PF25917"/>
    </source>
</evidence>
<dbReference type="EMBL" id="MPKY01000004">
    <property type="protein sequence ID" value="OJS98011.1"/>
    <property type="molecule type" value="Genomic_DNA"/>
</dbReference>